<dbReference type="EC" id="2.8.1.10" evidence="3 8"/>
<evidence type="ECO:0000256" key="2">
    <source>
        <dbReference type="ARBA" id="ARBA00004948"/>
    </source>
</evidence>
<dbReference type="Gene3D" id="3.20.20.70">
    <property type="entry name" value="Aldolase class I"/>
    <property type="match status" value="1"/>
</dbReference>
<dbReference type="Pfam" id="PF05690">
    <property type="entry name" value="ThiG"/>
    <property type="match status" value="1"/>
</dbReference>
<dbReference type="PANTHER" id="PTHR34266:SF2">
    <property type="entry name" value="THIAZOLE SYNTHASE"/>
    <property type="match status" value="1"/>
</dbReference>
<comment type="subcellular location">
    <subcellularLocation>
        <location evidence="8">Cytoplasm</location>
    </subcellularLocation>
</comment>
<comment type="catalytic activity">
    <reaction evidence="7 8">
        <text>[ThiS sulfur-carrier protein]-C-terminal-Gly-aminoethanethioate + 2-iminoacetate + 1-deoxy-D-xylulose 5-phosphate = [ThiS sulfur-carrier protein]-C-terminal Gly-Gly + 2-[(2R,5Z)-2-carboxy-4-methylthiazol-5(2H)-ylidene]ethyl phosphate + 2 H2O + H(+)</text>
        <dbReference type="Rhea" id="RHEA:26297"/>
        <dbReference type="Rhea" id="RHEA-COMP:12909"/>
        <dbReference type="Rhea" id="RHEA-COMP:19908"/>
        <dbReference type="ChEBI" id="CHEBI:15377"/>
        <dbReference type="ChEBI" id="CHEBI:15378"/>
        <dbReference type="ChEBI" id="CHEBI:57792"/>
        <dbReference type="ChEBI" id="CHEBI:62899"/>
        <dbReference type="ChEBI" id="CHEBI:77846"/>
        <dbReference type="ChEBI" id="CHEBI:90778"/>
        <dbReference type="ChEBI" id="CHEBI:232372"/>
        <dbReference type="EC" id="2.8.1.10"/>
    </reaction>
</comment>
<organism evidence="11 12">
    <name type="scientific">Bacterioplanes sanyensis</name>
    <dbReference type="NCBI Taxonomy" id="1249553"/>
    <lineage>
        <taxon>Bacteria</taxon>
        <taxon>Pseudomonadati</taxon>
        <taxon>Pseudomonadota</taxon>
        <taxon>Gammaproteobacteria</taxon>
        <taxon>Oceanospirillales</taxon>
        <taxon>Oceanospirillaceae</taxon>
        <taxon>Bacterioplanes</taxon>
    </lineage>
</organism>
<dbReference type="InterPro" id="IPR033983">
    <property type="entry name" value="Thiazole_synthase_ThiG"/>
</dbReference>
<evidence type="ECO:0000256" key="1">
    <source>
        <dbReference type="ARBA" id="ARBA00002834"/>
    </source>
</evidence>
<evidence type="ECO:0000256" key="4">
    <source>
        <dbReference type="ARBA" id="ARBA00022679"/>
    </source>
</evidence>
<evidence type="ECO:0000313" key="12">
    <source>
        <dbReference type="Proteomes" id="UP000202440"/>
    </source>
</evidence>
<evidence type="ECO:0000256" key="7">
    <source>
        <dbReference type="ARBA" id="ARBA00049897"/>
    </source>
</evidence>
<dbReference type="KEGG" id="bsan:CHH28_12795"/>
<feature type="active site" description="Schiff-base intermediate with DXP" evidence="8">
    <location>
        <position position="113"/>
    </location>
</feature>
<dbReference type="OrthoDB" id="9805935at2"/>
<dbReference type="PANTHER" id="PTHR34266">
    <property type="entry name" value="THIAZOLE SYNTHASE"/>
    <property type="match status" value="1"/>
</dbReference>
<comment type="subunit">
    <text evidence="8">Homotetramer. Forms heterodimers with either ThiH or ThiS.</text>
</comment>
<name>A0A222FKE0_9GAMM</name>
<evidence type="ECO:0000256" key="5">
    <source>
        <dbReference type="ARBA" id="ARBA00022977"/>
    </source>
</evidence>
<dbReference type="CDD" id="cd04728">
    <property type="entry name" value="ThiG"/>
    <property type="match status" value="1"/>
</dbReference>
<comment type="function">
    <text evidence="1 8">Catalyzes the rearrangement of 1-deoxy-D-xylulose 5-phosphate (DXP) to produce the thiazole phosphate moiety of thiamine. Sulfur is provided by the thiocarboxylate moiety of the carrier protein ThiS. In vitro, sulfur can be provided by H(2)S.</text>
</comment>
<dbReference type="GO" id="GO:0009229">
    <property type="term" value="P:thiamine diphosphate biosynthetic process"/>
    <property type="evidence" value="ECO:0007669"/>
    <property type="project" value="UniProtKB-UniRule"/>
</dbReference>
<keyword evidence="4 8" id="KW-0808">Transferase</keyword>
<dbReference type="Proteomes" id="UP000202440">
    <property type="component" value="Chromosome"/>
</dbReference>
<dbReference type="AlphaFoldDB" id="A0A222FKE0"/>
<keyword evidence="12" id="KW-1185">Reference proteome</keyword>
<accession>A0A222FKE0</accession>
<dbReference type="SUPFAM" id="SSF110399">
    <property type="entry name" value="ThiG-like"/>
    <property type="match status" value="1"/>
</dbReference>
<feature type="binding site" evidence="8">
    <location>
        <position position="174"/>
    </location>
    <ligand>
        <name>1-deoxy-D-xylulose 5-phosphate</name>
        <dbReference type="ChEBI" id="CHEBI:57792"/>
    </ligand>
</feature>
<keyword evidence="5 8" id="KW-0784">Thiamine biosynthesis</keyword>
<dbReference type="GO" id="GO:0005737">
    <property type="term" value="C:cytoplasm"/>
    <property type="evidence" value="ECO:0007669"/>
    <property type="project" value="UniProtKB-SubCell"/>
</dbReference>
<keyword evidence="6 8" id="KW-0704">Schiff base</keyword>
<sequence>MYWGQLPVVNAIDSLQLAGESIASRLWLGSSMYPSPEVMSQAISAAQPGMVTVSLRRQTAQQLADNDHWRYLQQHLQHNECRILPNTAGCHSADEAVLLAHMARELFGTRWIKLEVIGDEYTLQPHPVQLLAAAERLLADGFEVLPYSTDDLVLCRDLHQMGCAAVMPWGAPIGTGRGLQNQRQLQQLRERLPEAVLVIDAGLGKPSQAMAAIEMGFDAVLLNTAVAKAQDPVAMAQAFAKAVDGGRQAYLAGLMVEQTQASPSTPTLGLPFWHQADSHD</sequence>
<evidence type="ECO:0000259" key="10">
    <source>
        <dbReference type="Pfam" id="PF05690"/>
    </source>
</evidence>
<feature type="binding site" evidence="8">
    <location>
        <begin position="201"/>
        <end position="202"/>
    </location>
    <ligand>
        <name>1-deoxy-D-xylulose 5-phosphate</name>
        <dbReference type="ChEBI" id="CHEBI:57792"/>
    </ligand>
</feature>
<comment type="pathway">
    <text evidence="2 8">Cofactor biosynthesis; thiamine diphosphate biosynthesis.</text>
</comment>
<evidence type="ECO:0000256" key="6">
    <source>
        <dbReference type="ARBA" id="ARBA00023270"/>
    </source>
</evidence>
<dbReference type="EMBL" id="CP022530">
    <property type="protein sequence ID" value="ASP39495.1"/>
    <property type="molecule type" value="Genomic_DNA"/>
</dbReference>
<evidence type="ECO:0000256" key="9">
    <source>
        <dbReference type="SAM" id="MobiDB-lite"/>
    </source>
</evidence>
<comment type="similarity">
    <text evidence="8">Belongs to the ThiG family.</text>
</comment>
<dbReference type="InterPro" id="IPR013785">
    <property type="entry name" value="Aldolase_TIM"/>
</dbReference>
<evidence type="ECO:0000313" key="11">
    <source>
        <dbReference type="EMBL" id="ASP39495.1"/>
    </source>
</evidence>
<proteinExistence type="inferred from homology"/>
<feature type="region of interest" description="Disordered" evidence="9">
    <location>
        <begin position="261"/>
        <end position="280"/>
    </location>
</feature>
<gene>
    <name evidence="8" type="primary">thiG</name>
    <name evidence="11" type="ORF">CHH28_12795</name>
</gene>
<evidence type="ECO:0000256" key="3">
    <source>
        <dbReference type="ARBA" id="ARBA00011960"/>
    </source>
</evidence>
<feature type="binding site" evidence="8">
    <location>
        <begin position="223"/>
        <end position="224"/>
    </location>
    <ligand>
        <name>1-deoxy-D-xylulose 5-phosphate</name>
        <dbReference type="ChEBI" id="CHEBI:57792"/>
    </ligand>
</feature>
<dbReference type="InterPro" id="IPR008867">
    <property type="entry name" value="ThiG"/>
</dbReference>
<reference evidence="11 12" key="1">
    <citation type="submission" date="2017-07" db="EMBL/GenBank/DDBJ databases">
        <title>Annotated genome sequence of Bacterioplanes sanyensis isolated from Red Sea.</title>
        <authorList>
            <person name="Rehman Z.U."/>
        </authorList>
    </citation>
    <scope>NUCLEOTIDE SEQUENCE [LARGE SCALE GENOMIC DNA]</scope>
    <source>
        <strain evidence="11 12">NV9</strain>
    </source>
</reference>
<feature type="domain" description="Thiazole synthase ThiG" evidence="10">
    <location>
        <begin position="17"/>
        <end position="266"/>
    </location>
</feature>
<protein>
    <recommendedName>
        <fullName evidence="3 8">Thiazole synthase</fullName>
        <ecNumber evidence="3 8">2.8.1.10</ecNumber>
    </recommendedName>
</protein>
<dbReference type="HAMAP" id="MF_00443">
    <property type="entry name" value="ThiG"/>
    <property type="match status" value="1"/>
</dbReference>
<dbReference type="UniPathway" id="UPA00060"/>
<keyword evidence="8" id="KW-0963">Cytoplasm</keyword>
<evidence type="ECO:0000256" key="8">
    <source>
        <dbReference type="HAMAP-Rule" id="MF_00443"/>
    </source>
</evidence>
<dbReference type="GO" id="GO:1990107">
    <property type="term" value="F:thiazole synthase activity"/>
    <property type="evidence" value="ECO:0007669"/>
    <property type="project" value="UniProtKB-EC"/>
</dbReference>